<feature type="compositionally biased region" description="Basic and acidic residues" evidence="1">
    <location>
        <begin position="63"/>
        <end position="73"/>
    </location>
</feature>
<dbReference type="Proteomes" id="UP000799428">
    <property type="component" value="Unassembled WGS sequence"/>
</dbReference>
<organism evidence="2 3">
    <name type="scientific">Pleomassaria siparia CBS 279.74</name>
    <dbReference type="NCBI Taxonomy" id="1314801"/>
    <lineage>
        <taxon>Eukaryota</taxon>
        <taxon>Fungi</taxon>
        <taxon>Dikarya</taxon>
        <taxon>Ascomycota</taxon>
        <taxon>Pezizomycotina</taxon>
        <taxon>Dothideomycetes</taxon>
        <taxon>Pleosporomycetidae</taxon>
        <taxon>Pleosporales</taxon>
        <taxon>Pleomassariaceae</taxon>
        <taxon>Pleomassaria</taxon>
    </lineage>
</organism>
<protein>
    <submittedName>
        <fullName evidence="2">Uncharacterized protein</fullName>
    </submittedName>
</protein>
<dbReference type="EMBL" id="MU005775">
    <property type="protein sequence ID" value="KAF2706672.1"/>
    <property type="molecule type" value="Genomic_DNA"/>
</dbReference>
<dbReference type="AlphaFoldDB" id="A0A6G1K2D8"/>
<evidence type="ECO:0000313" key="2">
    <source>
        <dbReference type="EMBL" id="KAF2706672.1"/>
    </source>
</evidence>
<proteinExistence type="predicted"/>
<gene>
    <name evidence="2" type="ORF">K504DRAFT_62430</name>
</gene>
<sequence>MSDRTTVQLTGARGGLEDSKSRGKSMGGDAGWSLVVDGVRRAREEEEQEEEQSRRMKKKRRSRVEQRERERAGKQTGKASTHTRMHARTYPSGQSTRVESVAPAANNNYLYN</sequence>
<evidence type="ECO:0000256" key="1">
    <source>
        <dbReference type="SAM" id="MobiDB-lite"/>
    </source>
</evidence>
<reference evidence="2" key="1">
    <citation type="journal article" date="2020" name="Stud. Mycol.">
        <title>101 Dothideomycetes genomes: a test case for predicting lifestyles and emergence of pathogens.</title>
        <authorList>
            <person name="Haridas S."/>
            <person name="Albert R."/>
            <person name="Binder M."/>
            <person name="Bloem J."/>
            <person name="Labutti K."/>
            <person name="Salamov A."/>
            <person name="Andreopoulos B."/>
            <person name="Baker S."/>
            <person name="Barry K."/>
            <person name="Bills G."/>
            <person name="Bluhm B."/>
            <person name="Cannon C."/>
            <person name="Castanera R."/>
            <person name="Culley D."/>
            <person name="Daum C."/>
            <person name="Ezra D."/>
            <person name="Gonzalez J."/>
            <person name="Henrissat B."/>
            <person name="Kuo A."/>
            <person name="Liang C."/>
            <person name="Lipzen A."/>
            <person name="Lutzoni F."/>
            <person name="Magnuson J."/>
            <person name="Mondo S."/>
            <person name="Nolan M."/>
            <person name="Ohm R."/>
            <person name="Pangilinan J."/>
            <person name="Park H.-J."/>
            <person name="Ramirez L."/>
            <person name="Alfaro M."/>
            <person name="Sun H."/>
            <person name="Tritt A."/>
            <person name="Yoshinaga Y."/>
            <person name="Zwiers L.-H."/>
            <person name="Turgeon B."/>
            <person name="Goodwin S."/>
            <person name="Spatafora J."/>
            <person name="Crous P."/>
            <person name="Grigoriev I."/>
        </authorList>
    </citation>
    <scope>NUCLEOTIDE SEQUENCE</scope>
    <source>
        <strain evidence="2">CBS 279.74</strain>
    </source>
</reference>
<feature type="region of interest" description="Disordered" evidence="1">
    <location>
        <begin position="1"/>
        <end position="112"/>
    </location>
</feature>
<accession>A0A6G1K2D8</accession>
<evidence type="ECO:0000313" key="3">
    <source>
        <dbReference type="Proteomes" id="UP000799428"/>
    </source>
</evidence>
<name>A0A6G1K2D8_9PLEO</name>
<keyword evidence="3" id="KW-1185">Reference proteome</keyword>